<evidence type="ECO:0000256" key="10">
    <source>
        <dbReference type="ARBA" id="ARBA00032441"/>
    </source>
</evidence>
<dbReference type="GO" id="GO:0005737">
    <property type="term" value="C:cytoplasm"/>
    <property type="evidence" value="ECO:0007669"/>
    <property type="project" value="UniProtKB-SubCell"/>
</dbReference>
<reference evidence="11 12" key="1">
    <citation type="submission" date="2012-05" db="EMBL/GenBank/DDBJ databases">
        <title>Genome sequence of Nitritalea halalkaliphila LW7.</title>
        <authorList>
            <person name="Jangir P.K."/>
            <person name="Singh A."/>
            <person name="Shivaji S."/>
            <person name="Sharma R."/>
        </authorList>
    </citation>
    <scope>NUCLEOTIDE SEQUENCE [LARGE SCALE GENOMIC DNA]</scope>
    <source>
        <strain evidence="11 12">LW7</strain>
    </source>
</reference>
<evidence type="ECO:0000256" key="3">
    <source>
        <dbReference type="ARBA" id="ARBA00019010"/>
    </source>
</evidence>
<comment type="caution">
    <text evidence="11">The sequence shown here is derived from an EMBL/GenBank/DDBJ whole genome shotgun (WGS) entry which is preliminary data.</text>
</comment>
<evidence type="ECO:0000256" key="8">
    <source>
        <dbReference type="ARBA" id="ARBA00022840"/>
    </source>
</evidence>
<dbReference type="Gene3D" id="3.40.50.300">
    <property type="entry name" value="P-loop containing nucleotide triphosphate hydrolases"/>
    <property type="match status" value="1"/>
</dbReference>
<comment type="subcellular location">
    <subcellularLocation>
        <location evidence="1">Cytoplasm</location>
    </subcellularLocation>
</comment>
<dbReference type="STRING" id="1189621.A3SI_12524"/>
<accession>I5C1H4</accession>
<organism evidence="11 12">
    <name type="scientific">Nitritalea halalkaliphila LW7</name>
    <dbReference type="NCBI Taxonomy" id="1189621"/>
    <lineage>
        <taxon>Bacteria</taxon>
        <taxon>Pseudomonadati</taxon>
        <taxon>Bacteroidota</taxon>
        <taxon>Cytophagia</taxon>
        <taxon>Cytophagales</taxon>
        <taxon>Cyclobacteriaceae</taxon>
        <taxon>Nitritalea</taxon>
    </lineage>
</organism>
<gene>
    <name evidence="11" type="ORF">A3SI_12524</name>
</gene>
<keyword evidence="8" id="KW-0067">ATP-binding</keyword>
<dbReference type="Proteomes" id="UP000005551">
    <property type="component" value="Unassembled WGS sequence"/>
</dbReference>
<dbReference type="EMBL" id="AJYA01000028">
    <property type="protein sequence ID" value="EIM75676.1"/>
    <property type="molecule type" value="Genomic_DNA"/>
</dbReference>
<dbReference type="GO" id="GO:0046872">
    <property type="term" value="F:metal ion binding"/>
    <property type="evidence" value="ECO:0007669"/>
    <property type="project" value="UniProtKB-KW"/>
</dbReference>
<name>I5C1H4_9BACT</name>
<evidence type="ECO:0000256" key="6">
    <source>
        <dbReference type="ARBA" id="ARBA00022723"/>
    </source>
</evidence>
<dbReference type="GO" id="GO:0005524">
    <property type="term" value="F:ATP binding"/>
    <property type="evidence" value="ECO:0007669"/>
    <property type="project" value="UniProtKB-KW"/>
</dbReference>
<comment type="similarity">
    <text evidence="2">Belongs to the TsaE family.</text>
</comment>
<dbReference type="PANTHER" id="PTHR33540:SF2">
    <property type="entry name" value="TRNA THREONYLCARBAMOYLADENOSINE BIOSYNTHESIS PROTEIN TSAE"/>
    <property type="match status" value="1"/>
</dbReference>
<keyword evidence="6" id="KW-0479">Metal-binding</keyword>
<dbReference type="SUPFAM" id="SSF52540">
    <property type="entry name" value="P-loop containing nucleoside triphosphate hydrolases"/>
    <property type="match status" value="1"/>
</dbReference>
<dbReference type="GO" id="GO:0002949">
    <property type="term" value="P:tRNA threonylcarbamoyladenosine modification"/>
    <property type="evidence" value="ECO:0007669"/>
    <property type="project" value="InterPro"/>
</dbReference>
<evidence type="ECO:0000256" key="7">
    <source>
        <dbReference type="ARBA" id="ARBA00022741"/>
    </source>
</evidence>
<dbReference type="InterPro" id="IPR027417">
    <property type="entry name" value="P-loop_NTPase"/>
</dbReference>
<keyword evidence="4" id="KW-0963">Cytoplasm</keyword>
<evidence type="ECO:0000256" key="5">
    <source>
        <dbReference type="ARBA" id="ARBA00022694"/>
    </source>
</evidence>
<keyword evidence="12" id="KW-1185">Reference proteome</keyword>
<sequence>MNAYALADGAPVYHFDCYRLEGFEEALEIGLDEYLESGAYCFIEWAERIPELLPEHFLLIDLEVLGPAERKVQATHI</sequence>
<evidence type="ECO:0000256" key="9">
    <source>
        <dbReference type="ARBA" id="ARBA00022842"/>
    </source>
</evidence>
<evidence type="ECO:0000313" key="11">
    <source>
        <dbReference type="EMBL" id="EIM75676.1"/>
    </source>
</evidence>
<evidence type="ECO:0000256" key="2">
    <source>
        <dbReference type="ARBA" id="ARBA00007599"/>
    </source>
</evidence>
<dbReference type="Pfam" id="PF02367">
    <property type="entry name" value="TsaE"/>
    <property type="match status" value="1"/>
</dbReference>
<keyword evidence="7" id="KW-0547">Nucleotide-binding</keyword>
<dbReference type="AlphaFoldDB" id="I5C1H4"/>
<dbReference type="PANTHER" id="PTHR33540">
    <property type="entry name" value="TRNA THREONYLCARBAMOYLADENOSINE BIOSYNTHESIS PROTEIN TSAE"/>
    <property type="match status" value="1"/>
</dbReference>
<proteinExistence type="inferred from homology"/>
<keyword evidence="9" id="KW-0460">Magnesium</keyword>
<protein>
    <recommendedName>
        <fullName evidence="3">tRNA threonylcarbamoyladenosine biosynthesis protein TsaE</fullName>
    </recommendedName>
    <alternativeName>
        <fullName evidence="10">t(6)A37 threonylcarbamoyladenosine biosynthesis protein TsaE</fullName>
    </alternativeName>
</protein>
<evidence type="ECO:0000256" key="1">
    <source>
        <dbReference type="ARBA" id="ARBA00004496"/>
    </source>
</evidence>
<evidence type="ECO:0000256" key="4">
    <source>
        <dbReference type="ARBA" id="ARBA00022490"/>
    </source>
</evidence>
<dbReference type="InterPro" id="IPR003442">
    <property type="entry name" value="T6A_TsaE"/>
</dbReference>
<evidence type="ECO:0000313" key="12">
    <source>
        <dbReference type="Proteomes" id="UP000005551"/>
    </source>
</evidence>
<keyword evidence="5" id="KW-0819">tRNA processing</keyword>